<dbReference type="SUPFAM" id="SSF82771">
    <property type="entry name" value="GIY-YIG endonuclease"/>
    <property type="match status" value="1"/>
</dbReference>
<dbReference type="InterPro" id="IPR035901">
    <property type="entry name" value="GIY-YIG_endonuc_sf"/>
</dbReference>
<feature type="domain" description="GIY-YIG" evidence="1">
    <location>
        <begin position="29"/>
        <end position="113"/>
    </location>
</feature>
<comment type="caution">
    <text evidence="2">The sequence shown here is derived from an EMBL/GenBank/DDBJ whole genome shotgun (WGS) entry which is preliminary data.</text>
</comment>
<name>A0A2H0WC86_9BACT</name>
<gene>
    <name evidence="2" type="ORF">COT75_01030</name>
</gene>
<reference evidence="3" key="1">
    <citation type="submission" date="2017-09" db="EMBL/GenBank/DDBJ databases">
        <title>Depth-based differentiation of microbial function through sediment-hosted aquifers and enrichment of novel symbionts in the deep terrestrial subsurface.</title>
        <authorList>
            <person name="Probst A.J."/>
            <person name="Ladd B."/>
            <person name="Jarett J.K."/>
            <person name="Geller-Mcgrath D.E."/>
            <person name="Sieber C.M.K."/>
            <person name="Emerson J.B."/>
            <person name="Anantharaman K."/>
            <person name="Thomas B.C."/>
            <person name="Malmstrom R."/>
            <person name="Stieglmeier M."/>
            <person name="Klingl A."/>
            <person name="Woyke T."/>
            <person name="Ryan C.M."/>
            <person name="Banfield J.F."/>
        </authorList>
    </citation>
    <scope>NUCLEOTIDE SEQUENCE [LARGE SCALE GENOMIC DNA]</scope>
</reference>
<organism evidence="2 3">
    <name type="scientific">Candidatus Beckwithbacteria bacterium CG10_big_fil_rev_8_21_14_0_10_34_10</name>
    <dbReference type="NCBI Taxonomy" id="1974495"/>
    <lineage>
        <taxon>Bacteria</taxon>
        <taxon>Candidatus Beckwithiibacteriota</taxon>
    </lineage>
</organism>
<dbReference type="Proteomes" id="UP000230093">
    <property type="component" value="Unassembled WGS sequence"/>
</dbReference>
<proteinExistence type="predicted"/>
<sequence length="128" mass="15202">MWDLEVFMKLQWSKVYHLSSNNVNKHVPASPGVYRISVEKEDNKLRVIYVGQTKDLRDRLNQYVNKDTDNDPLLNYLRGTCYFRVAEVTYTHERDGVERALYEYFKPSPECNDPNRIPDVKPENINFE</sequence>
<accession>A0A2H0WC86</accession>
<evidence type="ECO:0000313" key="2">
    <source>
        <dbReference type="EMBL" id="PIS09548.1"/>
    </source>
</evidence>
<evidence type="ECO:0000259" key="1">
    <source>
        <dbReference type="PROSITE" id="PS50164"/>
    </source>
</evidence>
<dbReference type="InterPro" id="IPR000305">
    <property type="entry name" value="GIY-YIG_endonuc"/>
</dbReference>
<evidence type="ECO:0000313" key="3">
    <source>
        <dbReference type="Proteomes" id="UP000230093"/>
    </source>
</evidence>
<dbReference type="Pfam" id="PF01541">
    <property type="entry name" value="GIY-YIG"/>
    <property type="match status" value="1"/>
</dbReference>
<dbReference type="EMBL" id="PEZT01000004">
    <property type="protein sequence ID" value="PIS09548.1"/>
    <property type="molecule type" value="Genomic_DNA"/>
</dbReference>
<protein>
    <recommendedName>
        <fullName evidence="1">GIY-YIG domain-containing protein</fullName>
    </recommendedName>
</protein>
<dbReference type="PROSITE" id="PS50164">
    <property type="entry name" value="GIY_YIG"/>
    <property type="match status" value="1"/>
</dbReference>
<dbReference type="AlphaFoldDB" id="A0A2H0WC86"/>
<dbReference type="Gene3D" id="3.40.1440.10">
    <property type="entry name" value="GIY-YIG endonuclease"/>
    <property type="match status" value="1"/>
</dbReference>